<protein>
    <recommendedName>
        <fullName evidence="3">Outer membrane protein beta-barrel domain-containing protein</fullName>
    </recommendedName>
</protein>
<dbReference type="RefSeq" id="WP_131852720.1">
    <property type="nucleotide sequence ID" value="NZ_SKFH01000025.1"/>
</dbReference>
<reference evidence="1 2" key="1">
    <citation type="submission" date="2019-03" db="EMBL/GenBank/DDBJ databases">
        <authorList>
            <person name="Kim M.K.M."/>
        </authorList>
    </citation>
    <scope>NUCLEOTIDE SEQUENCE [LARGE SCALE GENOMIC DNA]</scope>
    <source>
        <strain evidence="1 2">17J68-15</strain>
    </source>
</reference>
<proteinExistence type="predicted"/>
<gene>
    <name evidence="1" type="ORF">E0486_13565</name>
</gene>
<evidence type="ECO:0008006" key="3">
    <source>
        <dbReference type="Google" id="ProtNLM"/>
    </source>
</evidence>
<dbReference type="AlphaFoldDB" id="A0A4R4DWV7"/>
<accession>A0A4R4DWV7</accession>
<dbReference type="Proteomes" id="UP000295164">
    <property type="component" value="Unassembled WGS sequence"/>
</dbReference>
<dbReference type="EMBL" id="SKFH01000025">
    <property type="protein sequence ID" value="TCZ68641.1"/>
    <property type="molecule type" value="Genomic_DNA"/>
</dbReference>
<sequence length="241" mass="26187">MKKNPLLVAVLLAGGAHAQKNEMRIALNSGLFYFGGKGATPVTRYLLPPAGPGSVSNPYGHRPALATGVAIEVLRVGAHRFVGGVSVSYERLRTSSRVDSLVINPYSASPQLNAAERESWVEWSAGFGTMHVFFGGRVFDKRVKLDLTAGPEFAFPGSSKQRGRVTYFNNGRSYTETVSGDTENPGIDFRGRANVALRFSRIALHAGYSYGFTDYRQSKGFLAGKPTFLRGARFGISWTLN</sequence>
<organism evidence="1 2">
    <name type="scientific">Flaviaesturariibacter aridisoli</name>
    <dbReference type="NCBI Taxonomy" id="2545761"/>
    <lineage>
        <taxon>Bacteria</taxon>
        <taxon>Pseudomonadati</taxon>
        <taxon>Bacteroidota</taxon>
        <taxon>Chitinophagia</taxon>
        <taxon>Chitinophagales</taxon>
        <taxon>Chitinophagaceae</taxon>
        <taxon>Flaviaestuariibacter</taxon>
    </lineage>
</organism>
<comment type="caution">
    <text evidence="1">The sequence shown here is derived from an EMBL/GenBank/DDBJ whole genome shotgun (WGS) entry which is preliminary data.</text>
</comment>
<evidence type="ECO:0000313" key="2">
    <source>
        <dbReference type="Proteomes" id="UP000295164"/>
    </source>
</evidence>
<keyword evidence="2" id="KW-1185">Reference proteome</keyword>
<name>A0A4R4DWV7_9BACT</name>
<evidence type="ECO:0000313" key="1">
    <source>
        <dbReference type="EMBL" id="TCZ68641.1"/>
    </source>
</evidence>
<dbReference type="OrthoDB" id="1340981at2"/>